<evidence type="ECO:0000256" key="4">
    <source>
        <dbReference type="ARBA" id="ARBA00022825"/>
    </source>
</evidence>
<comment type="caution">
    <text evidence="5">The sequence shown here is derived from an EMBL/GenBank/DDBJ whole genome shotgun (WGS) entry which is preliminary data.</text>
</comment>
<dbReference type="Pfam" id="PF03575">
    <property type="entry name" value="Peptidase_S51"/>
    <property type="match status" value="1"/>
</dbReference>
<keyword evidence="2" id="KW-0645">Protease</keyword>
<reference evidence="5 6" key="1">
    <citation type="journal article" date="2016" name="Nat. Commun.">
        <title>Thousands of microbial genomes shed light on interconnected biogeochemical processes in an aquifer system.</title>
        <authorList>
            <person name="Anantharaman K."/>
            <person name="Brown C.T."/>
            <person name="Hug L.A."/>
            <person name="Sharon I."/>
            <person name="Castelle C.J."/>
            <person name="Probst A.J."/>
            <person name="Thomas B.C."/>
            <person name="Singh A."/>
            <person name="Wilkins M.J."/>
            <person name="Karaoz U."/>
            <person name="Brodie E.L."/>
            <person name="Williams K.H."/>
            <person name="Hubbard S.S."/>
            <person name="Banfield J.F."/>
        </authorList>
    </citation>
    <scope>NUCLEOTIDE SEQUENCE [LARGE SCALE GENOMIC DNA]</scope>
</reference>
<proteinExistence type="inferred from homology"/>
<dbReference type="InterPro" id="IPR029062">
    <property type="entry name" value="Class_I_gatase-like"/>
</dbReference>
<protein>
    <recommendedName>
        <fullName evidence="7">Peptidase S51</fullName>
    </recommendedName>
</protein>
<name>A0A1F5B0C0_9BACT</name>
<dbReference type="Proteomes" id="UP000176639">
    <property type="component" value="Unassembled WGS sequence"/>
</dbReference>
<accession>A0A1F5B0C0</accession>
<comment type="similarity">
    <text evidence="1">Belongs to the peptidase S51 family.</text>
</comment>
<dbReference type="PANTHER" id="PTHR20842:SF0">
    <property type="entry name" value="ALPHA-ASPARTYL DIPEPTIDASE"/>
    <property type="match status" value="1"/>
</dbReference>
<organism evidence="5 6">
    <name type="scientific">Candidatus Azambacteria bacterium RBG_16_47_10</name>
    <dbReference type="NCBI Taxonomy" id="1797292"/>
    <lineage>
        <taxon>Bacteria</taxon>
        <taxon>Candidatus Azamiibacteriota</taxon>
    </lineage>
</organism>
<dbReference type="PANTHER" id="PTHR20842">
    <property type="entry name" value="PROTEASE S51 ALPHA-ASPARTYL DIPEPTIDASE"/>
    <property type="match status" value="1"/>
</dbReference>
<dbReference type="Gene3D" id="3.40.50.880">
    <property type="match status" value="1"/>
</dbReference>
<evidence type="ECO:0000313" key="5">
    <source>
        <dbReference type="EMBL" id="OGD24072.1"/>
    </source>
</evidence>
<evidence type="ECO:0000256" key="1">
    <source>
        <dbReference type="ARBA" id="ARBA00006534"/>
    </source>
</evidence>
<sequence>MHIFLLSRTDYLRDALREAIEKETAAQGNRIAYISSEPQIGEKLFYQSTIQDYSVINPNAHVDYFDLSDAFSDNDLSALKEYGTIYLSGGNTFMFMDMARRRNLYPILKAHGENGGLLIGASAGALMMTPSISLAAVADENTPGLTDLSGFSFADFEFHPHYIGSAEENDFLRAHRDVVKTLYACKDGDGVFYSNGEIKIFGDVSVFMA</sequence>
<keyword evidence="3" id="KW-0378">Hydrolase</keyword>
<dbReference type="AlphaFoldDB" id="A0A1F5B0C0"/>
<dbReference type="GO" id="GO:0008236">
    <property type="term" value="F:serine-type peptidase activity"/>
    <property type="evidence" value="ECO:0007669"/>
    <property type="project" value="UniProtKB-KW"/>
</dbReference>
<gene>
    <name evidence="5" type="ORF">A2Z10_02575</name>
</gene>
<evidence type="ECO:0000256" key="3">
    <source>
        <dbReference type="ARBA" id="ARBA00022801"/>
    </source>
</evidence>
<dbReference type="SUPFAM" id="SSF52317">
    <property type="entry name" value="Class I glutamine amidotransferase-like"/>
    <property type="match status" value="1"/>
</dbReference>
<evidence type="ECO:0000256" key="2">
    <source>
        <dbReference type="ARBA" id="ARBA00022670"/>
    </source>
</evidence>
<dbReference type="GO" id="GO:0006508">
    <property type="term" value="P:proteolysis"/>
    <property type="evidence" value="ECO:0007669"/>
    <property type="project" value="UniProtKB-KW"/>
</dbReference>
<dbReference type="InterPro" id="IPR005320">
    <property type="entry name" value="Peptidase_S51"/>
</dbReference>
<evidence type="ECO:0000313" key="6">
    <source>
        <dbReference type="Proteomes" id="UP000176639"/>
    </source>
</evidence>
<dbReference type="EMBL" id="MEYI01000015">
    <property type="protein sequence ID" value="OGD24072.1"/>
    <property type="molecule type" value="Genomic_DNA"/>
</dbReference>
<evidence type="ECO:0008006" key="7">
    <source>
        <dbReference type="Google" id="ProtNLM"/>
    </source>
</evidence>
<keyword evidence="4" id="KW-0720">Serine protease</keyword>